<feature type="region of interest" description="Disordered" evidence="2">
    <location>
        <begin position="567"/>
        <end position="602"/>
    </location>
</feature>
<dbReference type="Proteomes" id="UP000792457">
    <property type="component" value="Unassembled WGS sequence"/>
</dbReference>
<dbReference type="AlphaFoldDB" id="A0A8K0KS46"/>
<sequence length="685" mass="76002">MKIETLPTSRQINATPSSNNPSAVPTYNTDANDEPEATTIEETFREALQQTLIEFTDTDPCNRQRITKQIGVNTPKIIKALKSLLNEYTVNVTSTIAEREHRKWESAPPIPDNPYSPEKISERLRNLKLRRNAAAGRSRGSGSDTSIDFPEFHSESETSEMAIPTLTINCGGKDLNPKKYGRDYYINSSGESKRRVMQYSDEREKRKLPERPLSSIDKKEEELEGVKKVSSPTGAEAALLVLEREALRGDVYHASYRPRQASNDFVLNPLYSMEGEAEQSTDEFHELGHYLKPVIQPHCSSSPQGTLESGYSSCSADSFFDPSGGRLTSPSEPEPIVETRLESLGSLHASGTWRTDVAEVKLMTIEKEKSKAEDQMENDESLQSFQPSFDEEQQQANEENLAIECFSETPIEILDERNKQNDSLIINESQTTPCPADTKILTNGTANGISIPGEINGDLTKNGHLTFNKVSTWNENRQIQEYKKESIAQTSALTPSLPSVRQLALQFSSAACPGVASKPPIIRRKKVQKEVVIVKKVDGNESKVDSPKQVHSLTARSISREFREGLRQNQQIPLGKPVANTNEQMPSWKEKPDKNDGEGNMQEHLSLPLNVVPTFSKSPRSLDGNISDDYSDVTNGVHSREGSPSINSLIDEIDGPLIRSVGGGIAFWERKSPLGAPANVYQKDS</sequence>
<evidence type="ECO:0000313" key="4">
    <source>
        <dbReference type="Proteomes" id="UP000792457"/>
    </source>
</evidence>
<dbReference type="EMBL" id="KZ312439">
    <property type="protein sequence ID" value="KAG8240212.1"/>
    <property type="molecule type" value="Genomic_DNA"/>
</dbReference>
<feature type="coiled-coil region" evidence="1">
    <location>
        <begin position="355"/>
        <end position="382"/>
    </location>
</feature>
<reference evidence="3" key="1">
    <citation type="submission" date="2013-04" db="EMBL/GenBank/DDBJ databases">
        <authorList>
            <person name="Qu J."/>
            <person name="Murali S.C."/>
            <person name="Bandaranaike D."/>
            <person name="Bellair M."/>
            <person name="Blankenburg K."/>
            <person name="Chao H."/>
            <person name="Dinh H."/>
            <person name="Doddapaneni H."/>
            <person name="Downs B."/>
            <person name="Dugan-Rocha S."/>
            <person name="Elkadiri S."/>
            <person name="Gnanaolivu R.D."/>
            <person name="Hernandez B."/>
            <person name="Javaid M."/>
            <person name="Jayaseelan J.C."/>
            <person name="Lee S."/>
            <person name="Li M."/>
            <person name="Ming W."/>
            <person name="Munidasa M."/>
            <person name="Muniz J."/>
            <person name="Nguyen L."/>
            <person name="Ongeri F."/>
            <person name="Osuji N."/>
            <person name="Pu L.-L."/>
            <person name="Puazo M."/>
            <person name="Qu C."/>
            <person name="Quiroz J."/>
            <person name="Raj R."/>
            <person name="Weissenberger G."/>
            <person name="Xin Y."/>
            <person name="Zou X."/>
            <person name="Han Y."/>
            <person name="Richards S."/>
            <person name="Worley K."/>
            <person name="Muzny D."/>
            <person name="Gibbs R."/>
        </authorList>
    </citation>
    <scope>NUCLEOTIDE SEQUENCE</scope>
    <source>
        <strain evidence="3">Sampled in the wild</strain>
    </source>
</reference>
<keyword evidence="4" id="KW-1185">Reference proteome</keyword>
<dbReference type="OrthoDB" id="10072397at2759"/>
<evidence type="ECO:0000256" key="2">
    <source>
        <dbReference type="SAM" id="MobiDB-lite"/>
    </source>
</evidence>
<name>A0A8K0KS46_LADFU</name>
<comment type="caution">
    <text evidence="3">The sequence shown here is derived from an EMBL/GenBank/DDBJ whole genome shotgun (WGS) entry which is preliminary data.</text>
</comment>
<organism evidence="3 4">
    <name type="scientific">Ladona fulva</name>
    <name type="common">Scarce chaser dragonfly</name>
    <name type="synonym">Libellula fulva</name>
    <dbReference type="NCBI Taxonomy" id="123851"/>
    <lineage>
        <taxon>Eukaryota</taxon>
        <taxon>Metazoa</taxon>
        <taxon>Ecdysozoa</taxon>
        <taxon>Arthropoda</taxon>
        <taxon>Hexapoda</taxon>
        <taxon>Insecta</taxon>
        <taxon>Pterygota</taxon>
        <taxon>Palaeoptera</taxon>
        <taxon>Odonata</taxon>
        <taxon>Epiprocta</taxon>
        <taxon>Anisoptera</taxon>
        <taxon>Libelluloidea</taxon>
        <taxon>Libellulidae</taxon>
        <taxon>Ladona</taxon>
    </lineage>
</organism>
<accession>A0A8K0KS46</accession>
<gene>
    <name evidence="3" type="ORF">J437_LFUL004672</name>
</gene>
<feature type="region of interest" description="Disordered" evidence="2">
    <location>
        <begin position="1"/>
        <end position="33"/>
    </location>
</feature>
<feature type="region of interest" description="Disordered" evidence="2">
    <location>
        <begin position="192"/>
        <end position="218"/>
    </location>
</feature>
<feature type="compositionally biased region" description="Basic and acidic residues" evidence="2">
    <location>
        <begin position="200"/>
        <end position="218"/>
    </location>
</feature>
<keyword evidence="1" id="KW-0175">Coiled coil</keyword>
<evidence type="ECO:0000313" key="3">
    <source>
        <dbReference type="EMBL" id="KAG8240212.1"/>
    </source>
</evidence>
<reference evidence="3" key="2">
    <citation type="submission" date="2017-10" db="EMBL/GenBank/DDBJ databases">
        <title>Ladona fulva Genome sequencing and assembly.</title>
        <authorList>
            <person name="Murali S."/>
            <person name="Richards S."/>
            <person name="Bandaranaike D."/>
            <person name="Bellair M."/>
            <person name="Blankenburg K."/>
            <person name="Chao H."/>
            <person name="Dinh H."/>
            <person name="Doddapaneni H."/>
            <person name="Dugan-Rocha S."/>
            <person name="Elkadiri S."/>
            <person name="Gnanaolivu R."/>
            <person name="Hernandez B."/>
            <person name="Skinner E."/>
            <person name="Javaid M."/>
            <person name="Lee S."/>
            <person name="Li M."/>
            <person name="Ming W."/>
            <person name="Munidasa M."/>
            <person name="Muniz J."/>
            <person name="Nguyen L."/>
            <person name="Hughes D."/>
            <person name="Osuji N."/>
            <person name="Pu L.-L."/>
            <person name="Puazo M."/>
            <person name="Qu C."/>
            <person name="Quiroz J."/>
            <person name="Raj R."/>
            <person name="Weissenberger G."/>
            <person name="Xin Y."/>
            <person name="Zou X."/>
            <person name="Han Y."/>
            <person name="Worley K."/>
            <person name="Muzny D."/>
            <person name="Gibbs R."/>
        </authorList>
    </citation>
    <scope>NUCLEOTIDE SEQUENCE</scope>
    <source>
        <strain evidence="3">Sampled in the wild</strain>
    </source>
</reference>
<protein>
    <submittedName>
        <fullName evidence="3">Uncharacterized protein</fullName>
    </submittedName>
</protein>
<proteinExistence type="predicted"/>
<feature type="compositionally biased region" description="Polar residues" evidence="2">
    <location>
        <begin position="1"/>
        <end position="30"/>
    </location>
</feature>
<feature type="compositionally biased region" description="Basic and acidic residues" evidence="2">
    <location>
        <begin position="588"/>
        <end position="597"/>
    </location>
</feature>
<evidence type="ECO:0000256" key="1">
    <source>
        <dbReference type="SAM" id="Coils"/>
    </source>
</evidence>